<name>A0A451AYM8_9GAMM</name>
<proteinExistence type="predicted"/>
<evidence type="ECO:0000313" key="3">
    <source>
        <dbReference type="EMBL" id="VFK71155.1"/>
    </source>
</evidence>
<protein>
    <submittedName>
        <fullName evidence="3">Uncharacterized protein</fullName>
    </submittedName>
</protein>
<evidence type="ECO:0000256" key="1">
    <source>
        <dbReference type="SAM" id="MobiDB-lite"/>
    </source>
</evidence>
<reference evidence="3" key="1">
    <citation type="submission" date="2019-02" db="EMBL/GenBank/DDBJ databases">
        <authorList>
            <person name="Gruber-Vodicka R. H."/>
            <person name="Seah K. B. B."/>
        </authorList>
    </citation>
    <scope>NUCLEOTIDE SEQUENCE</scope>
    <source>
        <strain evidence="3">BECK_BY19</strain>
        <strain evidence="2">BECK_BY8</strain>
    </source>
</reference>
<feature type="region of interest" description="Disordered" evidence="1">
    <location>
        <begin position="47"/>
        <end position="66"/>
    </location>
</feature>
<gene>
    <name evidence="2" type="ORF">BECKUNK1418G_GA0071005_104818</name>
    <name evidence="3" type="ORF">BECKUNK1418H_GA0071006_105219</name>
</gene>
<evidence type="ECO:0000313" key="2">
    <source>
        <dbReference type="EMBL" id="VFK64602.1"/>
    </source>
</evidence>
<dbReference type="AlphaFoldDB" id="A0A451AYM8"/>
<organism evidence="3">
    <name type="scientific">Candidatus Kentrum sp. UNK</name>
    <dbReference type="NCBI Taxonomy" id="2126344"/>
    <lineage>
        <taxon>Bacteria</taxon>
        <taxon>Pseudomonadati</taxon>
        <taxon>Pseudomonadota</taxon>
        <taxon>Gammaproteobacteria</taxon>
        <taxon>Candidatus Kentrum</taxon>
    </lineage>
</organism>
<accession>A0A451AYM8</accession>
<dbReference type="EMBL" id="CAADGD010000052">
    <property type="protein sequence ID" value="VFK71155.1"/>
    <property type="molecule type" value="Genomic_DNA"/>
</dbReference>
<dbReference type="EMBL" id="CAADFZ010000048">
    <property type="protein sequence ID" value="VFK64602.1"/>
    <property type="molecule type" value="Genomic_DNA"/>
</dbReference>
<sequence length="66" mass="7643">MVVEGRRKIRHRFVYFPLGFADRSSFKSGYERKRMSRWSKATLAQDPKVPVAMGNPRDGAMKQALQ</sequence>